<reference evidence="3" key="1">
    <citation type="submission" date="2018-06" db="EMBL/GenBank/DDBJ databases">
        <authorList>
            <person name="Khan S.A."/>
        </authorList>
    </citation>
    <scope>NUCLEOTIDE SEQUENCE [LARGE SCALE GENOMIC DNA]</scope>
    <source>
        <strain evidence="3">DB-1506</strain>
    </source>
</reference>
<evidence type="ECO:0000313" key="2">
    <source>
        <dbReference type="EMBL" id="RAI58810.1"/>
    </source>
</evidence>
<keyword evidence="3" id="KW-1185">Reference proteome</keyword>
<dbReference type="OrthoDB" id="7273319at2"/>
<feature type="signal peptide" evidence="1">
    <location>
        <begin position="1"/>
        <end position="21"/>
    </location>
</feature>
<comment type="caution">
    <text evidence="2">The sequence shown here is derived from an EMBL/GenBank/DDBJ whole genome shotgun (WGS) entry which is preliminary data.</text>
</comment>
<protein>
    <recommendedName>
        <fullName evidence="4">UrcA family protein</fullName>
    </recommendedName>
</protein>
<evidence type="ECO:0000313" key="3">
    <source>
        <dbReference type="Proteomes" id="UP000249065"/>
    </source>
</evidence>
<dbReference type="Proteomes" id="UP000249065">
    <property type="component" value="Unassembled WGS sequence"/>
</dbReference>
<organism evidence="2 3">
    <name type="scientific">Roseicella frigidaeris</name>
    <dbReference type="NCBI Taxonomy" id="2230885"/>
    <lineage>
        <taxon>Bacteria</taxon>
        <taxon>Pseudomonadati</taxon>
        <taxon>Pseudomonadota</taxon>
        <taxon>Alphaproteobacteria</taxon>
        <taxon>Acetobacterales</taxon>
        <taxon>Roseomonadaceae</taxon>
        <taxon>Roseicella</taxon>
    </lineage>
</organism>
<evidence type="ECO:0000256" key="1">
    <source>
        <dbReference type="SAM" id="SignalP"/>
    </source>
</evidence>
<name>A0A327M786_9PROT</name>
<proteinExistence type="predicted"/>
<keyword evidence="1" id="KW-0732">Signal</keyword>
<evidence type="ECO:0008006" key="4">
    <source>
        <dbReference type="Google" id="ProtNLM"/>
    </source>
</evidence>
<sequence length="144" mass="14681">MMRVTLAAAALALCAVLPARAQDYGGVRLRGQDAVLDRVESFDRSGCRLSQTSVTVGVNRAVGAGSQARQQLGTDASGGCKPLVSTQATVGVNLSVGSRARAEQSIETAGTRGVLATTTLARGVNLAAGRNSQAGQRILAQTGR</sequence>
<accession>A0A327M786</accession>
<dbReference type="AlphaFoldDB" id="A0A327M786"/>
<gene>
    <name evidence="2" type="ORF">DOO78_12100</name>
</gene>
<feature type="chain" id="PRO_5016402051" description="UrcA family protein" evidence="1">
    <location>
        <begin position="22"/>
        <end position="144"/>
    </location>
</feature>
<dbReference type="EMBL" id="QLIX01000007">
    <property type="protein sequence ID" value="RAI58810.1"/>
    <property type="molecule type" value="Genomic_DNA"/>
</dbReference>
<dbReference type="RefSeq" id="WP_111470019.1">
    <property type="nucleotide sequence ID" value="NZ_QLIX01000007.1"/>
</dbReference>